<feature type="compositionally biased region" description="Basic and acidic residues" evidence="5">
    <location>
        <begin position="882"/>
        <end position="955"/>
    </location>
</feature>
<feature type="compositionally biased region" description="Polar residues" evidence="5">
    <location>
        <begin position="497"/>
        <end position="507"/>
    </location>
</feature>
<feature type="domain" description="ASD2" evidence="7">
    <location>
        <begin position="1439"/>
        <end position="1719"/>
    </location>
</feature>
<evidence type="ECO:0000313" key="8">
    <source>
        <dbReference type="EMBL" id="KAK1797084.1"/>
    </source>
</evidence>
<evidence type="ECO:0000313" key="9">
    <source>
        <dbReference type="Proteomes" id="UP001239994"/>
    </source>
</evidence>
<feature type="region of interest" description="Disordered" evidence="5">
    <location>
        <begin position="577"/>
        <end position="618"/>
    </location>
</feature>
<dbReference type="Gene3D" id="6.10.250.3120">
    <property type="match status" value="1"/>
</dbReference>
<evidence type="ECO:0000256" key="5">
    <source>
        <dbReference type="SAM" id="MobiDB-lite"/>
    </source>
</evidence>
<dbReference type="EMBL" id="JAROKS010000014">
    <property type="protein sequence ID" value="KAK1797084.1"/>
    <property type="molecule type" value="Genomic_DNA"/>
</dbReference>
<reference evidence="8" key="1">
    <citation type="submission" date="2023-03" db="EMBL/GenBank/DDBJ databases">
        <title>Electrophorus voltai genome.</title>
        <authorList>
            <person name="Bian C."/>
        </authorList>
    </citation>
    <scope>NUCLEOTIDE SEQUENCE</scope>
    <source>
        <strain evidence="8">CB-2022</strain>
        <tissue evidence="8">Muscle</tissue>
    </source>
</reference>
<dbReference type="InterPro" id="IPR036034">
    <property type="entry name" value="PDZ_sf"/>
</dbReference>
<keyword evidence="4" id="KW-0206">Cytoskeleton</keyword>
<dbReference type="PROSITE" id="PS51307">
    <property type="entry name" value="ASD2"/>
    <property type="match status" value="1"/>
</dbReference>
<dbReference type="SUPFAM" id="SSF50156">
    <property type="entry name" value="PDZ domain-like"/>
    <property type="match status" value="1"/>
</dbReference>
<dbReference type="PROSITE" id="PS50106">
    <property type="entry name" value="PDZ"/>
    <property type="match status" value="1"/>
</dbReference>
<comment type="subcellular location">
    <subcellularLocation>
        <location evidence="1">Cytoplasm</location>
        <location evidence="1">Cytoskeleton</location>
    </subcellularLocation>
</comment>
<keyword evidence="3" id="KW-0963">Cytoplasm</keyword>
<feature type="compositionally biased region" description="Basic residues" evidence="5">
    <location>
        <begin position="596"/>
        <end position="610"/>
    </location>
</feature>
<evidence type="ECO:0000259" key="7">
    <source>
        <dbReference type="PROSITE" id="PS51307"/>
    </source>
</evidence>
<comment type="similarity">
    <text evidence="2">Belongs to the shroom family.</text>
</comment>
<dbReference type="InterPro" id="IPR001478">
    <property type="entry name" value="PDZ"/>
</dbReference>
<protein>
    <recommendedName>
        <fullName evidence="10">Shroom family member 4</fullName>
    </recommendedName>
</protein>
<dbReference type="Gene3D" id="2.30.42.10">
    <property type="match status" value="1"/>
</dbReference>
<feature type="region of interest" description="Disordered" evidence="5">
    <location>
        <begin position="1363"/>
        <end position="1388"/>
    </location>
</feature>
<gene>
    <name evidence="8" type="ORF">P4O66_008482</name>
</gene>
<dbReference type="PANTHER" id="PTHR15012">
    <property type="entry name" value="APICAL PROTEIN/SHROOM-RELATED"/>
    <property type="match status" value="1"/>
</dbReference>
<evidence type="ECO:0000256" key="2">
    <source>
        <dbReference type="ARBA" id="ARBA00006469"/>
    </source>
</evidence>
<feature type="compositionally biased region" description="Polar residues" evidence="5">
    <location>
        <begin position="769"/>
        <end position="789"/>
    </location>
</feature>
<name>A0AAD8ZCW6_9TELE</name>
<evidence type="ECO:0000256" key="3">
    <source>
        <dbReference type="ARBA" id="ARBA00022490"/>
    </source>
</evidence>
<feature type="compositionally biased region" description="Basic and acidic residues" evidence="5">
    <location>
        <begin position="749"/>
        <end position="768"/>
    </location>
</feature>
<feature type="region of interest" description="Disordered" evidence="5">
    <location>
        <begin position="397"/>
        <end position="422"/>
    </location>
</feature>
<feature type="region of interest" description="Disordered" evidence="5">
    <location>
        <begin position="812"/>
        <end position="963"/>
    </location>
</feature>
<feature type="domain" description="PDZ" evidence="6">
    <location>
        <begin position="35"/>
        <end position="112"/>
    </location>
</feature>
<feature type="non-terminal residue" evidence="8">
    <location>
        <position position="1731"/>
    </location>
</feature>
<keyword evidence="9" id="KW-1185">Reference proteome</keyword>
<feature type="compositionally biased region" description="Polar residues" evidence="5">
    <location>
        <begin position="813"/>
        <end position="827"/>
    </location>
</feature>
<feature type="compositionally biased region" description="Polar residues" evidence="5">
    <location>
        <begin position="456"/>
        <end position="471"/>
    </location>
</feature>
<feature type="region of interest" description="Disordered" evidence="5">
    <location>
        <begin position="1316"/>
        <end position="1347"/>
    </location>
</feature>
<dbReference type="InterPro" id="IPR027685">
    <property type="entry name" value="Shroom_fam"/>
</dbReference>
<dbReference type="GO" id="GO:0005912">
    <property type="term" value="C:adherens junction"/>
    <property type="evidence" value="ECO:0007669"/>
    <property type="project" value="TreeGrafter"/>
</dbReference>
<dbReference type="GO" id="GO:0007015">
    <property type="term" value="P:actin filament organization"/>
    <property type="evidence" value="ECO:0007669"/>
    <property type="project" value="TreeGrafter"/>
</dbReference>
<sequence>SGDSLETLEKVILLPSVLGNGLILRFILSGGFVFTVFLDAAQSSQPSISGAVSTLAANEIEEGGKADQCKKLRVGDELVNINGSALYGSRQEALILIKGSYRVLKIVVRRRAVPLNRPHSWYLAKPLEPVPAPAGSPDGPLAMQIHPTPFSVPWQSGADNSELSMQLGLFSRHYSTDHSSSVGSMESLENPPSQGYYDNQLSPIDPAIFNNKRDSAYSSFSASSNTSDYTVSLRPEENSSMDSLLQGLGPSGRFIEGRPHSAVSGPGELHCEEGSLKARSLPHKPEVKIRPSSYSYEEQKCGPPQPPMRKDSFRATRGRPGVPDKRCVSAPVGIPSLTCCTIENPTRIHKVLNGNECLNESQENGQSLKESSTETYYTLSSQQELCIDSQARSAECQKNSHLQPLQRCSSRPNPPPEDGLDTQLTHLENNLQSRMYRHGAPEKLLASQLNMVETSSDISEHSVSPSSQWSNPLHPREDLGENSPAVISQGKWGGGSRCSTPGSVTTSELEEQRMAEEQLDSDQIVSPARHSWLRSVSVPGEPAKNGFCNSGPTMDSQLLERDFGPVSAAASMDTLLEENQERSEGRENESEVSKPSQKRQFRSSKCRRRSERFATNLRNEIQRKKAQLQKSKGTGGILCGEDTVEEEGGNLHMEKNSTLEPSRNHQPIAQNHTSHHTNLQNTAFAPSQARTCANLTFQQVLNKCDGTSGVEHSRTRTDTQLSEKETQLTEETRPVSEEASANNTRHWRWTPEHTLQREMQPNEKKNERTGQSSLNPGTTRGRVGSSNGRYSRGDDCDIPPFADRRKFFEETSRNLSQSVTNLASLTSRRQRPEKQQAKNEPSSPDPRESIPALGQRRFSYQGGVHDGTGISLETRRQFANVEQERDGEIIIERERGGEKEKERQREREQERLKDQERLQAWEKEQEEERERERTRKEAKGEKQRVQKMERERETSGDVMCGGHDLSNTITPLPLPHDARPKQPLGSLSFIPSNSHPDNCHKTTNPDVPKPCSAFRPVSSQQYQSDQSCLHLGFKNRSCTPTEVYLVREQEQIKLNRKFSLTERDYALYQRDSTPGEVTVGLGFQRQWNDRRRIGNNEDGPFISSVLRNRAMSENDLREPQGLRSHTVLNAYASGMSSLTLRELDENIMTEAKKKKGPPPPRPPPPKWGRFHSRQTSHHNLFSAPPGAFPQAQSYGPCSSIVAEITRQRSYSLPPREGLESCQQCYQDLPVAPPSPAFTRRAFKPVALPPEERRMPVSHHDDANSVVDTLPTWTESNRRLSDQNLGSPSNQFKPAVVKPVFHKYTAEWDLTGLHNSTAAKSTSRSSYTPLTLENGSCPGPVPPESYFTMNHRNKQHLENQSQQMGFHGPAFKNSECVSQSPLPREEETQPLETDIDDFHETEDTVVEQHRQAESRTEMQCFAQPVTVLETDIDTLSAKDTPLVAMTKEQRPSMVESLLEEDYGRARKELMGELFPHCTEAGSGGEGWRGGYPVSGNTIERSSRQGTSVSKGSASSSSSAATNKTQLLNKLKDFSEMKEEDEELNYKTQLTESLHKKLGVLRDAQRGLQEDIRANSQLGEEVESLVLAVCKPNEVDKFRMFIGDLDKVTSLLLSLSGRLLRVESALDRLDTESSHHERLPLLEKKKQLLVQLAEAQELKEHVDRREQAVGSVLARCLTPEQLRDYSHFVKMKAALLVEQRQLEDKIRLGEEQLRGLRESLGLVVGTSLGYGHY</sequence>
<dbReference type="GO" id="GO:0051015">
    <property type="term" value="F:actin filament binding"/>
    <property type="evidence" value="ECO:0007669"/>
    <property type="project" value="InterPro"/>
</dbReference>
<feature type="region of interest" description="Disordered" evidence="5">
    <location>
        <begin position="293"/>
        <end position="324"/>
    </location>
</feature>
<dbReference type="GO" id="GO:0016324">
    <property type="term" value="C:apical plasma membrane"/>
    <property type="evidence" value="ECO:0007669"/>
    <property type="project" value="TreeGrafter"/>
</dbReference>
<dbReference type="GO" id="GO:0030864">
    <property type="term" value="C:cortical actin cytoskeleton"/>
    <property type="evidence" value="ECO:0007669"/>
    <property type="project" value="TreeGrafter"/>
</dbReference>
<dbReference type="Pfam" id="PF08687">
    <property type="entry name" value="ASD2"/>
    <property type="match status" value="1"/>
</dbReference>
<evidence type="ECO:0000256" key="1">
    <source>
        <dbReference type="ARBA" id="ARBA00004245"/>
    </source>
</evidence>
<feature type="region of interest" description="Disordered" evidence="5">
    <location>
        <begin position="456"/>
        <end position="523"/>
    </location>
</feature>
<dbReference type="GO" id="GO:0043296">
    <property type="term" value="C:apical junction complex"/>
    <property type="evidence" value="ECO:0007669"/>
    <property type="project" value="TreeGrafter"/>
</dbReference>
<dbReference type="PANTHER" id="PTHR15012:SF35">
    <property type="entry name" value="PROTEIN SHROOM4"/>
    <property type="match status" value="1"/>
</dbReference>
<evidence type="ECO:0008006" key="10">
    <source>
        <dbReference type="Google" id="ProtNLM"/>
    </source>
</evidence>
<dbReference type="Proteomes" id="UP001239994">
    <property type="component" value="Unassembled WGS sequence"/>
</dbReference>
<feature type="compositionally biased region" description="Polar residues" evidence="5">
    <location>
        <begin position="1316"/>
        <end position="1333"/>
    </location>
</feature>
<comment type="caution">
    <text evidence="8">The sequence shown here is derived from an EMBL/GenBank/DDBJ whole genome shotgun (WGS) entry which is preliminary data.</text>
</comment>
<accession>A0AAD8ZCW6</accession>
<feature type="compositionally biased region" description="Polar residues" evidence="5">
    <location>
        <begin position="397"/>
        <end position="411"/>
    </location>
</feature>
<dbReference type="InterPro" id="IPR014799">
    <property type="entry name" value="ASD2_dom"/>
</dbReference>
<evidence type="ECO:0000259" key="6">
    <source>
        <dbReference type="PROSITE" id="PS50106"/>
    </source>
</evidence>
<organism evidence="8 9">
    <name type="scientific">Electrophorus voltai</name>
    <dbReference type="NCBI Taxonomy" id="2609070"/>
    <lineage>
        <taxon>Eukaryota</taxon>
        <taxon>Metazoa</taxon>
        <taxon>Chordata</taxon>
        <taxon>Craniata</taxon>
        <taxon>Vertebrata</taxon>
        <taxon>Euteleostomi</taxon>
        <taxon>Actinopterygii</taxon>
        <taxon>Neopterygii</taxon>
        <taxon>Teleostei</taxon>
        <taxon>Ostariophysi</taxon>
        <taxon>Gymnotiformes</taxon>
        <taxon>Gymnotoidei</taxon>
        <taxon>Gymnotidae</taxon>
        <taxon>Electrophorus</taxon>
    </lineage>
</organism>
<feature type="compositionally biased region" description="Basic and acidic residues" evidence="5">
    <location>
        <begin position="711"/>
        <end position="736"/>
    </location>
</feature>
<feature type="region of interest" description="Disordered" evidence="5">
    <location>
        <begin position="1479"/>
        <end position="1520"/>
    </location>
</feature>
<feature type="region of interest" description="Disordered" evidence="5">
    <location>
        <begin position="706"/>
        <end position="799"/>
    </location>
</feature>
<feature type="compositionally biased region" description="Polar residues" evidence="5">
    <location>
        <begin position="1493"/>
        <end position="1510"/>
    </location>
</feature>
<dbReference type="SMART" id="SM00228">
    <property type="entry name" value="PDZ"/>
    <property type="match status" value="1"/>
</dbReference>
<feature type="region of interest" description="Disordered" evidence="5">
    <location>
        <begin position="1150"/>
        <end position="1180"/>
    </location>
</feature>
<feature type="compositionally biased region" description="Pro residues" evidence="5">
    <location>
        <begin position="1157"/>
        <end position="1166"/>
    </location>
</feature>
<feature type="compositionally biased region" description="Basic and acidic residues" evidence="5">
    <location>
        <begin position="579"/>
        <end position="592"/>
    </location>
</feature>
<evidence type="ECO:0000256" key="4">
    <source>
        <dbReference type="ARBA" id="ARBA00023212"/>
    </source>
</evidence>
<proteinExistence type="inferred from homology"/>